<evidence type="ECO:0000256" key="4">
    <source>
        <dbReference type="SAM" id="MobiDB-lite"/>
    </source>
</evidence>
<dbReference type="InterPro" id="IPR002818">
    <property type="entry name" value="DJ-1/PfpI"/>
</dbReference>
<dbReference type="InterPro" id="IPR029062">
    <property type="entry name" value="Class_I_gatase-like"/>
</dbReference>
<dbReference type="Pfam" id="PF12833">
    <property type="entry name" value="HTH_18"/>
    <property type="match status" value="1"/>
</dbReference>
<dbReference type="GO" id="GO:0003700">
    <property type="term" value="F:DNA-binding transcription factor activity"/>
    <property type="evidence" value="ECO:0007669"/>
    <property type="project" value="InterPro"/>
</dbReference>
<comment type="caution">
    <text evidence="6">The sequence shown here is derived from an EMBL/GenBank/DDBJ whole genome shotgun (WGS) entry which is preliminary data.</text>
</comment>
<dbReference type="InterPro" id="IPR018060">
    <property type="entry name" value="HTH_AraC"/>
</dbReference>
<dbReference type="InterPro" id="IPR018062">
    <property type="entry name" value="HTH_AraC-typ_CS"/>
</dbReference>
<dbReference type="Gene3D" id="1.10.10.60">
    <property type="entry name" value="Homeodomain-like"/>
    <property type="match status" value="1"/>
</dbReference>
<name>A0A402DSD8_9CELL</name>
<keyword evidence="2" id="KW-0238">DNA-binding</keyword>
<dbReference type="GO" id="GO:0043565">
    <property type="term" value="F:sequence-specific DNA binding"/>
    <property type="evidence" value="ECO:0007669"/>
    <property type="project" value="InterPro"/>
</dbReference>
<keyword evidence="3" id="KW-0804">Transcription</keyword>
<evidence type="ECO:0000313" key="7">
    <source>
        <dbReference type="Proteomes" id="UP000289954"/>
    </source>
</evidence>
<evidence type="ECO:0000256" key="1">
    <source>
        <dbReference type="ARBA" id="ARBA00023015"/>
    </source>
</evidence>
<dbReference type="InterPro" id="IPR052158">
    <property type="entry name" value="INH-QAR"/>
</dbReference>
<dbReference type="Gene3D" id="3.40.50.880">
    <property type="match status" value="1"/>
</dbReference>
<sequence>MPPASDHRARDASDPQDDDRYDRAMRTVAVIAFDGISPFHLAVPSAVFGARPLRGEAYDVRVCAGSPGPLRTEAGYTVTVEHGLDLLTTADLVVVPSWDVTREPPDDLRAALVAAHARGARLVGLCLGTFVLAATGLLDGREAATHWHAAPDLARRHPDVRVRDDVLWCDLGDVVTSAGVAAALDCCLHVVRSDLGAQVAADVARSLVLAPHRDGSQAQFVPTPVAPAGGADAVGRAMAWAVQRLDAPVDLDAWAAHAHVSRRTFTRQFRARTGTSPTAWLLDQRLDRARVLLEQGDEPVEVVARRAGFGTAASLRAHFSRRFRTSPRQHRATFRAP</sequence>
<dbReference type="PANTHER" id="PTHR43130:SF3">
    <property type="entry name" value="HTH-TYPE TRANSCRIPTIONAL REGULATOR RV1931C"/>
    <property type="match status" value="1"/>
</dbReference>
<feature type="region of interest" description="Disordered" evidence="4">
    <location>
        <begin position="1"/>
        <end position="21"/>
    </location>
</feature>
<dbReference type="AlphaFoldDB" id="A0A402DSD8"/>
<evidence type="ECO:0000313" key="6">
    <source>
        <dbReference type="EMBL" id="GCE77070.1"/>
    </source>
</evidence>
<dbReference type="InterPro" id="IPR009057">
    <property type="entry name" value="Homeodomain-like_sf"/>
</dbReference>
<feature type="domain" description="HTH araC/xylS-type" evidence="5">
    <location>
        <begin position="235"/>
        <end position="333"/>
    </location>
</feature>
<dbReference type="PROSITE" id="PS00041">
    <property type="entry name" value="HTH_ARAC_FAMILY_1"/>
    <property type="match status" value="1"/>
</dbReference>
<evidence type="ECO:0000256" key="3">
    <source>
        <dbReference type="ARBA" id="ARBA00023163"/>
    </source>
</evidence>
<dbReference type="CDD" id="cd03137">
    <property type="entry name" value="GATase1_AraC_1"/>
    <property type="match status" value="1"/>
</dbReference>
<evidence type="ECO:0000256" key="2">
    <source>
        <dbReference type="ARBA" id="ARBA00023125"/>
    </source>
</evidence>
<dbReference type="SUPFAM" id="SSF52317">
    <property type="entry name" value="Class I glutamine amidotransferase-like"/>
    <property type="match status" value="1"/>
</dbReference>
<evidence type="ECO:0000259" key="5">
    <source>
        <dbReference type="PROSITE" id="PS01124"/>
    </source>
</evidence>
<dbReference type="PROSITE" id="PS01124">
    <property type="entry name" value="HTH_ARAC_FAMILY_2"/>
    <property type="match status" value="1"/>
</dbReference>
<protein>
    <submittedName>
        <fullName evidence="6">AraC family transcriptional regulator</fullName>
    </submittedName>
</protein>
<gene>
    <name evidence="6" type="ORF">CBZ_21260</name>
</gene>
<organism evidence="6 7">
    <name type="scientific">Cellulomonas biazotea</name>
    <dbReference type="NCBI Taxonomy" id="1709"/>
    <lineage>
        <taxon>Bacteria</taxon>
        <taxon>Bacillati</taxon>
        <taxon>Actinomycetota</taxon>
        <taxon>Actinomycetes</taxon>
        <taxon>Micrococcales</taxon>
        <taxon>Cellulomonadaceae</taxon>
        <taxon>Cellulomonas</taxon>
    </lineage>
</organism>
<dbReference type="Pfam" id="PF01965">
    <property type="entry name" value="DJ-1_PfpI"/>
    <property type="match status" value="1"/>
</dbReference>
<proteinExistence type="predicted"/>
<keyword evidence="1" id="KW-0805">Transcription regulation</keyword>
<dbReference type="PANTHER" id="PTHR43130">
    <property type="entry name" value="ARAC-FAMILY TRANSCRIPTIONAL REGULATOR"/>
    <property type="match status" value="1"/>
</dbReference>
<accession>A0A402DSD8</accession>
<keyword evidence="7" id="KW-1185">Reference proteome</keyword>
<dbReference type="SUPFAM" id="SSF46689">
    <property type="entry name" value="Homeodomain-like"/>
    <property type="match status" value="2"/>
</dbReference>
<reference evidence="6 7" key="1">
    <citation type="submission" date="2019-01" db="EMBL/GenBank/DDBJ databases">
        <title>Draft genome sequence of Cellulomonas takizawaensis strain TKZ-21.</title>
        <authorList>
            <person name="Yamamura H."/>
            <person name="Hayashi T."/>
            <person name="Hamada M."/>
            <person name="Serisawa Y."/>
            <person name="Matsuyama K."/>
            <person name="Nakagawa Y."/>
            <person name="Otoguro M."/>
            <person name="Yanagida F."/>
            <person name="Hayakawa M."/>
        </authorList>
    </citation>
    <scope>NUCLEOTIDE SEQUENCE [LARGE SCALE GENOMIC DNA]</scope>
    <source>
        <strain evidence="6 7">NBRC12680</strain>
    </source>
</reference>
<dbReference type="SMART" id="SM00342">
    <property type="entry name" value="HTH_ARAC"/>
    <property type="match status" value="1"/>
</dbReference>
<dbReference type="EMBL" id="BIMR01000168">
    <property type="protein sequence ID" value="GCE77070.1"/>
    <property type="molecule type" value="Genomic_DNA"/>
</dbReference>
<dbReference type="Proteomes" id="UP000289954">
    <property type="component" value="Unassembled WGS sequence"/>
</dbReference>